<sequence>MSDKGMKSILILLAIVAFFIGMDSLVVSPLIPDIAKATETPMERGGWLITSYALFYGLTAPLFGPISDKFGRKQMIVTGMFIFSIGTFCTGLSQNFNTILVFRALTGLAGAIVMPSVFALIGDKVPYKMRGSAMGMIMGAMVGSTVLGVPIGAFLTSIGNWQWTFYGIGILGMIVAFVVIGTLPKIPPTNQITVSAPAAMVSAIKTAFTNTSVFFALLSTFLWTVSLQGVFSYIGVYYKENFDFSVEKTGMVIFLAGAGSIIGNIIGGKLADKIGKKAIVSIATIIAAIGVVSFTLLTEHIIFAVIVHVLWSTSIGFGQSSLTALISELSPKIRGTVMALNSSAMYIGMMFASAGASWLLVSGQTFFAIGIMCAIASFLVLPIIHFLIKENLITSCNE</sequence>
<organism evidence="1 2">
    <name type="scientific">Bacillus cytotoxicus</name>
    <dbReference type="NCBI Taxonomy" id="580165"/>
    <lineage>
        <taxon>Bacteria</taxon>
        <taxon>Bacillati</taxon>
        <taxon>Bacillota</taxon>
        <taxon>Bacilli</taxon>
        <taxon>Bacillales</taxon>
        <taxon>Bacillaceae</taxon>
        <taxon>Bacillus</taxon>
        <taxon>Bacillus cereus group</taxon>
    </lineage>
</organism>
<dbReference type="EMBL" id="JAMBOP010000025">
    <property type="protein sequence ID" value="MCM3737592.1"/>
    <property type="molecule type" value="Genomic_DNA"/>
</dbReference>
<proteinExistence type="predicted"/>
<accession>A0ACC6AC40</accession>
<gene>
    <name evidence="1" type="ORF">M3215_17765</name>
</gene>
<evidence type="ECO:0000313" key="1">
    <source>
        <dbReference type="EMBL" id="MCM3737592.1"/>
    </source>
</evidence>
<evidence type="ECO:0000313" key="2">
    <source>
        <dbReference type="Proteomes" id="UP001202289"/>
    </source>
</evidence>
<reference evidence="1" key="1">
    <citation type="submission" date="2022-05" db="EMBL/GenBank/DDBJ databases">
        <title>Comparative Genomics of Spacecraft Associated Microbes.</title>
        <authorList>
            <person name="Tran M.T."/>
            <person name="Wright A."/>
            <person name="Seuylemezian A."/>
            <person name="Eisen J."/>
            <person name="Coil D."/>
        </authorList>
    </citation>
    <scope>NUCLEOTIDE SEQUENCE</scope>
    <source>
        <strain evidence="1">FAIRING 10M-2.2</strain>
    </source>
</reference>
<comment type="caution">
    <text evidence="1">The sequence shown here is derived from an EMBL/GenBank/DDBJ whole genome shotgun (WGS) entry which is preliminary data.</text>
</comment>
<dbReference type="Proteomes" id="UP001202289">
    <property type="component" value="Unassembled WGS sequence"/>
</dbReference>
<name>A0ACC6AC40_9BACI</name>
<keyword evidence="2" id="KW-1185">Reference proteome</keyword>
<protein>
    <submittedName>
        <fullName evidence="1">MFS transporter</fullName>
    </submittedName>
</protein>